<protein>
    <submittedName>
        <fullName evidence="2">Uncharacterized protein</fullName>
    </submittedName>
</protein>
<comment type="caution">
    <text evidence="2">The sequence shown here is derived from an EMBL/GenBank/DDBJ whole genome shotgun (WGS) entry which is preliminary data.</text>
</comment>
<sequence>MASFAALAACRPPLLRFHSLRPSPARRFSFAIFNPRPPVPVPLLQLLRPSSSSNSCRQQRPDQEQQAAVFGSGTDSAPCGGGVEPQGKEAANKHEKGAPPAAGKLQAAARRQRQAAPKAPPAAPRGGRGGGRGGGRPTPPGNPREGRGKGGGVIHSVTSTTRSKRKPEPTAPGDPREGGGGNGGVRTIYTTINGD</sequence>
<organism evidence="2 3">
    <name type="scientific">Oryza meyeriana var. granulata</name>
    <dbReference type="NCBI Taxonomy" id="110450"/>
    <lineage>
        <taxon>Eukaryota</taxon>
        <taxon>Viridiplantae</taxon>
        <taxon>Streptophyta</taxon>
        <taxon>Embryophyta</taxon>
        <taxon>Tracheophyta</taxon>
        <taxon>Spermatophyta</taxon>
        <taxon>Magnoliopsida</taxon>
        <taxon>Liliopsida</taxon>
        <taxon>Poales</taxon>
        <taxon>Poaceae</taxon>
        <taxon>BOP clade</taxon>
        <taxon>Oryzoideae</taxon>
        <taxon>Oryzeae</taxon>
        <taxon>Oryzinae</taxon>
        <taxon>Oryza</taxon>
        <taxon>Oryza meyeriana</taxon>
    </lineage>
</organism>
<evidence type="ECO:0000313" key="3">
    <source>
        <dbReference type="Proteomes" id="UP000479710"/>
    </source>
</evidence>
<keyword evidence="3" id="KW-1185">Reference proteome</keyword>
<gene>
    <name evidence="2" type="ORF">E2562_000399</name>
</gene>
<feature type="compositionally biased region" description="Gly residues" evidence="1">
    <location>
        <begin position="126"/>
        <end position="136"/>
    </location>
</feature>
<feature type="region of interest" description="Disordered" evidence="1">
    <location>
        <begin position="49"/>
        <end position="195"/>
    </location>
</feature>
<evidence type="ECO:0000256" key="1">
    <source>
        <dbReference type="SAM" id="MobiDB-lite"/>
    </source>
</evidence>
<name>A0A6G1CC99_9ORYZ</name>
<dbReference type="Proteomes" id="UP000479710">
    <property type="component" value="Unassembled WGS sequence"/>
</dbReference>
<feature type="compositionally biased region" description="Basic and acidic residues" evidence="1">
    <location>
        <begin position="86"/>
        <end position="97"/>
    </location>
</feature>
<dbReference type="AlphaFoldDB" id="A0A6G1CC99"/>
<accession>A0A6G1CC99</accession>
<feature type="compositionally biased region" description="Low complexity" evidence="1">
    <location>
        <begin position="98"/>
        <end position="117"/>
    </location>
</feature>
<dbReference type="EMBL" id="SPHZ02000009">
    <property type="protein sequence ID" value="KAF0897681.1"/>
    <property type="molecule type" value="Genomic_DNA"/>
</dbReference>
<proteinExistence type="predicted"/>
<feature type="compositionally biased region" description="Low complexity" evidence="1">
    <location>
        <begin position="49"/>
        <end position="58"/>
    </location>
</feature>
<evidence type="ECO:0000313" key="2">
    <source>
        <dbReference type="EMBL" id="KAF0897681.1"/>
    </source>
</evidence>
<reference evidence="2 3" key="1">
    <citation type="submission" date="2019-11" db="EMBL/GenBank/DDBJ databases">
        <title>Whole genome sequence of Oryza granulata.</title>
        <authorList>
            <person name="Li W."/>
        </authorList>
    </citation>
    <scope>NUCLEOTIDE SEQUENCE [LARGE SCALE GENOMIC DNA]</scope>
    <source>
        <strain evidence="3">cv. Menghai</strain>
        <tissue evidence="2">Leaf</tissue>
    </source>
</reference>